<feature type="domain" description="UspA" evidence="8">
    <location>
        <begin position="628"/>
        <end position="750"/>
    </location>
</feature>
<feature type="transmembrane region" description="Helical" evidence="7">
    <location>
        <begin position="119"/>
        <end position="138"/>
    </location>
</feature>
<dbReference type="Pfam" id="PF13520">
    <property type="entry name" value="AA_permease_2"/>
    <property type="match status" value="1"/>
</dbReference>
<evidence type="ECO:0000256" key="6">
    <source>
        <dbReference type="ARBA" id="ARBA00023136"/>
    </source>
</evidence>
<feature type="transmembrane region" description="Helical" evidence="7">
    <location>
        <begin position="150"/>
        <end position="171"/>
    </location>
</feature>
<feature type="transmembrane region" description="Helical" evidence="7">
    <location>
        <begin position="177"/>
        <end position="200"/>
    </location>
</feature>
<organism evidence="9 10">
    <name type="scientific">Salinibacter ruber</name>
    <dbReference type="NCBI Taxonomy" id="146919"/>
    <lineage>
        <taxon>Bacteria</taxon>
        <taxon>Pseudomonadati</taxon>
        <taxon>Rhodothermota</taxon>
        <taxon>Rhodothermia</taxon>
        <taxon>Rhodothermales</taxon>
        <taxon>Salinibacteraceae</taxon>
        <taxon>Salinibacter</taxon>
    </lineage>
</organism>
<keyword evidence="5 7" id="KW-1133">Transmembrane helix</keyword>
<evidence type="ECO:0000256" key="4">
    <source>
        <dbReference type="ARBA" id="ARBA00022692"/>
    </source>
</evidence>
<keyword evidence="6 7" id="KW-0472">Membrane</keyword>
<dbReference type="CDD" id="cd00293">
    <property type="entry name" value="USP-like"/>
    <property type="match status" value="1"/>
</dbReference>
<evidence type="ECO:0000313" key="9">
    <source>
        <dbReference type="EMBL" id="MCS3677605.1"/>
    </source>
</evidence>
<keyword evidence="3" id="KW-1003">Cell membrane</keyword>
<feature type="transmembrane region" description="Helical" evidence="7">
    <location>
        <begin position="85"/>
        <end position="107"/>
    </location>
</feature>
<feature type="transmembrane region" description="Helical" evidence="7">
    <location>
        <begin position="12"/>
        <end position="36"/>
    </location>
</feature>
<keyword evidence="4 7" id="KW-0812">Transmembrane</keyword>
<dbReference type="GO" id="GO:0006865">
    <property type="term" value="P:amino acid transport"/>
    <property type="evidence" value="ECO:0007669"/>
    <property type="project" value="InterPro"/>
</dbReference>
<dbReference type="Gene3D" id="1.20.1740.10">
    <property type="entry name" value="Amino acid/polyamine transporter I"/>
    <property type="match status" value="1"/>
</dbReference>
<feature type="transmembrane region" description="Helical" evidence="7">
    <location>
        <begin position="262"/>
        <end position="286"/>
    </location>
</feature>
<evidence type="ECO:0000256" key="3">
    <source>
        <dbReference type="ARBA" id="ARBA00022475"/>
    </source>
</evidence>
<dbReference type="EMBL" id="JANUAU010000004">
    <property type="protein sequence ID" value="MCS3677605.1"/>
    <property type="molecule type" value="Genomic_DNA"/>
</dbReference>
<dbReference type="PANTHER" id="PTHR42770:SF7">
    <property type="entry name" value="MEMBRANE PROTEIN"/>
    <property type="match status" value="1"/>
</dbReference>
<dbReference type="InterPro" id="IPR004840">
    <property type="entry name" value="Amino_acid_permease_CS"/>
</dbReference>
<comment type="caution">
    <text evidence="9">The sequence shown here is derived from an EMBL/GenBank/DDBJ whole genome shotgun (WGS) entry which is preliminary data.</text>
</comment>
<dbReference type="InterPro" id="IPR050367">
    <property type="entry name" value="APC_superfamily"/>
</dbReference>
<dbReference type="Pfam" id="PF00582">
    <property type="entry name" value="Usp"/>
    <property type="match status" value="1"/>
</dbReference>
<feature type="transmembrane region" description="Helical" evidence="7">
    <location>
        <begin position="42"/>
        <end position="64"/>
    </location>
</feature>
<sequence length="780" mass="83281">MAQDDLRRELGFWDALTIGAGTMIGAGIFLLAGVALELTGPAAIFSYLAAGIVCMITAASAAELATGMPTSGGDYFFVSRSLGPALGAISGVGIWLSLTFAISFYLFGLGEYLSQFLPLTPFWGAFAGGLLLTAINVYGAKESGQMQVIVVLTLMGILGAFCGIGAFYIEWSNFTPFFPFGGAPVASTTALVFVSFLGFVKIAAVAEEIKNPAKNLPRTLIGSVALVTLLYVVILLVIGGIFEQETIGEVRDPLTQAARTLAGPIGAGAIIFAGLLATVSSANASIMASSRINLAMARDRMVPNWLSAIHETLLTPHRAILLTGVLALAFLFIESLEQLAKIASVLQLYSYAALKVGCVALRVAQPDWYEPSYRTPGFPFAQGLAALACIGIILYSGPFAQIAIVVLILASLGWYYVWGRSRVEIEHAVPEFREQWAAQGWSALAAPAPEFAVQVPEVLSAAERAVDADGPRRVSVALANPEHEHDLLQLGRYIATGRTEGGHVAGIHLVDVPLQTPLRSARAQFTERPSLERAIADLAQEAAARPSTNDLDHTPLEATDIESVIDVAHDVFGGLIDETQAQTSDMLLMGWQGGFNVGRIYNSPIQRIVSDLPADLGVLKGRGFDSVDQILLPWGGGLHAQLGLEIAVRVARITDATVHLLRVVREDVDVEDEKAALDDTVQGLVDTDRVEYLVRQSDSVTGGIDATLTEADYDFAIIGASREWSLRQVLFGSIPDVVADRADCSVLMVRRYVPNTLSVRAVEGVKRLKETVGLTTSPEE</sequence>
<evidence type="ECO:0000256" key="1">
    <source>
        <dbReference type="ARBA" id="ARBA00004651"/>
    </source>
</evidence>
<accession>A0A9X2Q3L9</accession>
<evidence type="ECO:0000313" key="10">
    <source>
        <dbReference type="Proteomes" id="UP001155027"/>
    </source>
</evidence>
<feature type="transmembrane region" description="Helical" evidence="7">
    <location>
        <begin position="376"/>
        <end position="394"/>
    </location>
</feature>
<dbReference type="PANTHER" id="PTHR42770">
    <property type="entry name" value="AMINO ACID TRANSPORTER-RELATED"/>
    <property type="match status" value="1"/>
</dbReference>
<evidence type="ECO:0000256" key="7">
    <source>
        <dbReference type="SAM" id="Phobius"/>
    </source>
</evidence>
<dbReference type="InterPro" id="IPR006016">
    <property type="entry name" value="UspA"/>
</dbReference>
<name>A0A9X2Q3L9_9BACT</name>
<comment type="subcellular location">
    <subcellularLocation>
        <location evidence="1">Cell membrane</location>
        <topology evidence="1">Multi-pass membrane protein</topology>
    </subcellularLocation>
</comment>
<dbReference type="GO" id="GO:0022857">
    <property type="term" value="F:transmembrane transporter activity"/>
    <property type="evidence" value="ECO:0007669"/>
    <property type="project" value="InterPro"/>
</dbReference>
<reference evidence="9" key="1">
    <citation type="submission" date="2022-08" db="EMBL/GenBank/DDBJ databases">
        <title>Genomic Encyclopedia of Type Strains, Phase V (KMG-V): Genome sequencing to study the core and pangenomes of soil and plant-associated prokaryotes.</title>
        <authorList>
            <person name="Whitman W."/>
        </authorList>
    </citation>
    <scope>NUCLEOTIDE SEQUENCE</scope>
    <source>
        <strain evidence="9">0</strain>
    </source>
</reference>
<dbReference type="RefSeq" id="WP_259080055.1">
    <property type="nucleotide sequence ID" value="NZ_JANUAU010000004.1"/>
</dbReference>
<feature type="transmembrane region" description="Helical" evidence="7">
    <location>
        <begin position="220"/>
        <end position="242"/>
    </location>
</feature>
<gene>
    <name evidence="9" type="ORF">GGP71_001528</name>
</gene>
<evidence type="ECO:0000259" key="8">
    <source>
        <dbReference type="Pfam" id="PF00582"/>
    </source>
</evidence>
<dbReference type="SUPFAM" id="SSF52402">
    <property type="entry name" value="Adenine nucleotide alpha hydrolases-like"/>
    <property type="match status" value="1"/>
</dbReference>
<evidence type="ECO:0000256" key="2">
    <source>
        <dbReference type="ARBA" id="ARBA00022448"/>
    </source>
</evidence>
<dbReference type="Proteomes" id="UP001155027">
    <property type="component" value="Unassembled WGS sequence"/>
</dbReference>
<dbReference type="AlphaFoldDB" id="A0A9X2Q3L9"/>
<protein>
    <submittedName>
        <fullName evidence="9">Amino acid transporter/nucleotide-binding universal stress UspA family protein</fullName>
    </submittedName>
</protein>
<dbReference type="Gene3D" id="3.40.50.12370">
    <property type="match status" value="1"/>
</dbReference>
<keyword evidence="2" id="KW-0813">Transport</keyword>
<dbReference type="InterPro" id="IPR002293">
    <property type="entry name" value="AA/rel_permease1"/>
</dbReference>
<dbReference type="GO" id="GO:0005886">
    <property type="term" value="C:plasma membrane"/>
    <property type="evidence" value="ECO:0007669"/>
    <property type="project" value="UniProtKB-SubCell"/>
</dbReference>
<dbReference type="PROSITE" id="PS00218">
    <property type="entry name" value="AMINO_ACID_PERMEASE_1"/>
    <property type="match status" value="1"/>
</dbReference>
<proteinExistence type="predicted"/>
<evidence type="ECO:0000256" key="5">
    <source>
        <dbReference type="ARBA" id="ARBA00022989"/>
    </source>
</evidence>